<dbReference type="Gene3D" id="3.40.50.1820">
    <property type="entry name" value="alpha/beta hydrolase"/>
    <property type="match status" value="1"/>
</dbReference>
<dbReference type="Pfam" id="PF00561">
    <property type="entry name" value="Abhydrolase_1"/>
    <property type="match status" value="1"/>
</dbReference>
<feature type="chain" id="PRO_5016566182" evidence="1">
    <location>
        <begin position="20"/>
        <end position="277"/>
    </location>
</feature>
<dbReference type="GO" id="GO:0046503">
    <property type="term" value="P:glycerolipid catabolic process"/>
    <property type="evidence" value="ECO:0007669"/>
    <property type="project" value="TreeGrafter"/>
</dbReference>
<dbReference type="Proteomes" id="UP000251561">
    <property type="component" value="Chromosome"/>
</dbReference>
<gene>
    <name evidence="3" type="ORF">HYN86_02380</name>
</gene>
<dbReference type="RefSeq" id="WP_113676602.1">
    <property type="nucleotide sequence ID" value="NZ_CP030261.1"/>
</dbReference>
<keyword evidence="1" id="KW-0732">Signal</keyword>
<dbReference type="InterPro" id="IPR050471">
    <property type="entry name" value="AB_hydrolase"/>
</dbReference>
<dbReference type="OrthoDB" id="2247630at2"/>
<dbReference type="SUPFAM" id="SSF53474">
    <property type="entry name" value="alpha/beta-Hydrolases"/>
    <property type="match status" value="1"/>
</dbReference>
<dbReference type="EMBL" id="CP030261">
    <property type="protein sequence ID" value="AXB55507.1"/>
    <property type="molecule type" value="Genomic_DNA"/>
</dbReference>
<reference evidence="3 4" key="1">
    <citation type="submission" date="2018-06" db="EMBL/GenBank/DDBJ databases">
        <title>Genome sequencing of Flavobacterium.</title>
        <authorList>
            <person name="Baek M.-G."/>
            <person name="Yi H."/>
        </authorList>
    </citation>
    <scope>NUCLEOTIDE SEQUENCE [LARGE SCALE GENOMIC DNA]</scope>
    <source>
        <strain evidence="3 4">HYN0086</strain>
    </source>
</reference>
<dbReference type="InterPro" id="IPR029058">
    <property type="entry name" value="AB_hydrolase_fold"/>
</dbReference>
<dbReference type="PANTHER" id="PTHR43433">
    <property type="entry name" value="HYDROLASE, ALPHA/BETA FOLD FAMILY PROTEIN"/>
    <property type="match status" value="1"/>
</dbReference>
<sequence length="277" mass="31136">MKKPIAILFFILLNIYTVAAQTEISIPYGNNKEAGNYKDVNGIKMYYEIYGSGKPLVLLHGNGGSIKGHARRIEYFKNQFQVIAIDSRGHGKSTDTSNKQLNYKQMADDVSVLLDSLKIKDTYIWGQSDGGILGLLIAIHHPEKVSKLAAFGANLYPGKKAVYDEIDKLVMDTLKATKDPRTKNLYTLLAYQPDIKDKDLQKIKCPVLIMSGDRDAIRLEHSIEIFNNIENSNLFVMPGATHFGSYEKTELFNLVLSSFFNEPFKKTSTVDIFKGKK</sequence>
<dbReference type="KEGG" id="ffl:HYN86_02380"/>
<evidence type="ECO:0000256" key="1">
    <source>
        <dbReference type="SAM" id="SignalP"/>
    </source>
</evidence>
<dbReference type="PANTHER" id="PTHR43433:SF5">
    <property type="entry name" value="AB HYDROLASE-1 DOMAIN-CONTAINING PROTEIN"/>
    <property type="match status" value="1"/>
</dbReference>
<feature type="domain" description="AB hydrolase-1" evidence="2">
    <location>
        <begin position="54"/>
        <end position="157"/>
    </location>
</feature>
<dbReference type="InterPro" id="IPR000073">
    <property type="entry name" value="AB_hydrolase_1"/>
</dbReference>
<feature type="signal peptide" evidence="1">
    <location>
        <begin position="1"/>
        <end position="19"/>
    </location>
</feature>
<accession>A0A344LNL5</accession>
<dbReference type="AlphaFoldDB" id="A0A344LNL5"/>
<keyword evidence="3" id="KW-0378">Hydrolase</keyword>
<organism evidence="3 4">
    <name type="scientific">Flavobacterium fluviale</name>
    <dbReference type="NCBI Taxonomy" id="2249356"/>
    <lineage>
        <taxon>Bacteria</taxon>
        <taxon>Pseudomonadati</taxon>
        <taxon>Bacteroidota</taxon>
        <taxon>Flavobacteriia</taxon>
        <taxon>Flavobacteriales</taxon>
        <taxon>Flavobacteriaceae</taxon>
        <taxon>Flavobacterium</taxon>
    </lineage>
</organism>
<proteinExistence type="predicted"/>
<name>A0A344LNL5_9FLAO</name>
<evidence type="ECO:0000259" key="2">
    <source>
        <dbReference type="Pfam" id="PF00561"/>
    </source>
</evidence>
<evidence type="ECO:0000313" key="3">
    <source>
        <dbReference type="EMBL" id="AXB55507.1"/>
    </source>
</evidence>
<dbReference type="GO" id="GO:0004806">
    <property type="term" value="F:triacylglycerol lipase activity"/>
    <property type="evidence" value="ECO:0007669"/>
    <property type="project" value="TreeGrafter"/>
</dbReference>
<keyword evidence="4" id="KW-1185">Reference proteome</keyword>
<evidence type="ECO:0000313" key="4">
    <source>
        <dbReference type="Proteomes" id="UP000251561"/>
    </source>
</evidence>
<dbReference type="PRINTS" id="PR00111">
    <property type="entry name" value="ABHYDROLASE"/>
</dbReference>
<protein>
    <submittedName>
        <fullName evidence="3">Alpha/beta hydrolase</fullName>
    </submittedName>
</protein>